<reference evidence="2 3" key="1">
    <citation type="journal article" date="2013" name="BMC Genomics">
        <title>Genomics-driven discovery of the pneumocandin biosynthetic gene cluster in the fungus Glarea lozoyensis.</title>
        <authorList>
            <person name="Chen L."/>
            <person name="Yue Q."/>
            <person name="Zhang X."/>
            <person name="Xiang M."/>
            <person name="Wang C."/>
            <person name="Li S."/>
            <person name="Che Y."/>
            <person name="Ortiz-Lopez F.J."/>
            <person name="Bills G.F."/>
            <person name="Liu X."/>
            <person name="An Z."/>
        </authorList>
    </citation>
    <scope>NUCLEOTIDE SEQUENCE [LARGE SCALE GENOMIC DNA]</scope>
    <source>
        <strain evidence="3">ATCC 20868 / MF5171</strain>
    </source>
</reference>
<feature type="domain" description="BTB" evidence="1">
    <location>
        <begin position="19"/>
        <end position="132"/>
    </location>
</feature>
<dbReference type="Gene3D" id="3.30.710.10">
    <property type="entry name" value="Potassium Channel Kv1.1, Chain A"/>
    <property type="match status" value="1"/>
</dbReference>
<sequence>MANSPTPEPIVMAYPFKNLDTELQVFNQSFHCHSSVLKKHSEYFARSFDPKFKTRKDFPQGEESKYKWITHVDKKEANGRPHKQLIGWSLEWERSVTEEEKERKFVGDELKNIIAFDILLRSMYSEPLTESCVDFLELAIVLAEFFIAIPCLSRAVESLISTEGFEVEIPESCLEKLGIVVEEGQ</sequence>
<dbReference type="AlphaFoldDB" id="S3CXZ2"/>
<accession>S3CXZ2</accession>
<dbReference type="KEGG" id="glz:GLAREA_08554"/>
<dbReference type="HOGENOM" id="CLU_1461453_0_0_1"/>
<evidence type="ECO:0000313" key="3">
    <source>
        <dbReference type="Proteomes" id="UP000016922"/>
    </source>
</evidence>
<evidence type="ECO:0000259" key="1">
    <source>
        <dbReference type="PROSITE" id="PS50097"/>
    </source>
</evidence>
<evidence type="ECO:0000313" key="2">
    <source>
        <dbReference type="EMBL" id="EPE24701.1"/>
    </source>
</evidence>
<protein>
    <recommendedName>
        <fullName evidence="1">BTB domain-containing protein</fullName>
    </recommendedName>
</protein>
<organism evidence="2 3">
    <name type="scientific">Glarea lozoyensis (strain ATCC 20868 / MF5171)</name>
    <dbReference type="NCBI Taxonomy" id="1116229"/>
    <lineage>
        <taxon>Eukaryota</taxon>
        <taxon>Fungi</taxon>
        <taxon>Dikarya</taxon>
        <taxon>Ascomycota</taxon>
        <taxon>Pezizomycotina</taxon>
        <taxon>Leotiomycetes</taxon>
        <taxon>Helotiales</taxon>
        <taxon>Helotiaceae</taxon>
        <taxon>Glarea</taxon>
    </lineage>
</organism>
<dbReference type="PROSITE" id="PS50097">
    <property type="entry name" value="BTB"/>
    <property type="match status" value="1"/>
</dbReference>
<proteinExistence type="predicted"/>
<name>S3CXZ2_GLAL2</name>
<dbReference type="RefSeq" id="XP_008088789.1">
    <property type="nucleotide sequence ID" value="XM_008090598.1"/>
</dbReference>
<gene>
    <name evidence="2" type="ORF">GLAREA_08554</name>
</gene>
<dbReference type="InterPro" id="IPR011333">
    <property type="entry name" value="SKP1/BTB/POZ_sf"/>
</dbReference>
<keyword evidence="3" id="KW-1185">Reference proteome</keyword>
<dbReference type="SUPFAM" id="SSF54695">
    <property type="entry name" value="POZ domain"/>
    <property type="match status" value="1"/>
</dbReference>
<dbReference type="EMBL" id="KE145373">
    <property type="protein sequence ID" value="EPE24701.1"/>
    <property type="molecule type" value="Genomic_DNA"/>
</dbReference>
<dbReference type="Proteomes" id="UP000016922">
    <property type="component" value="Unassembled WGS sequence"/>
</dbReference>
<dbReference type="InterPro" id="IPR000210">
    <property type="entry name" value="BTB/POZ_dom"/>
</dbReference>
<dbReference type="GeneID" id="19467602"/>
<dbReference type="CDD" id="cd18186">
    <property type="entry name" value="BTB_POZ_ZBTB_KLHL-like"/>
    <property type="match status" value="1"/>
</dbReference>